<dbReference type="Pfam" id="PF21948">
    <property type="entry name" value="LplA-B_cat"/>
    <property type="match status" value="1"/>
</dbReference>
<dbReference type="InterPro" id="IPR020605">
    <property type="entry name" value="Octanoyltransferase_CS"/>
</dbReference>
<sequence length="297" mass="33523">MSKCIIGRSSILFKRYNSTKCATKFTPLCENYKTLRHIHFPGITPFSQGQKIQNAMVNANLDFKKLESKIRKQQNEIASKGYKLNEYEDNLLKKILDMKPFPTLLTFEFENVYTGGKKMKKDSEIGSKIEEYEAMGCKFHQLERGGQITWHGQGQLVAYVILDLKQFSNLSVKCFVDSVLLKAIRETLKKNYSLDSFTNANPGVFMSEKDDKIASVGCNIQRAITSYGIALNISPDLKFLNTSPMCGLPDVSATSIKELKHDTNTTIKDAGFQYAKELAKLLNITTVEHMSGEDLKL</sequence>
<dbReference type="NCBIfam" id="TIGR00214">
    <property type="entry name" value="lipB"/>
    <property type="match status" value="1"/>
</dbReference>
<dbReference type="EMBL" id="CR382139">
    <property type="protein sequence ID" value="CAG90728.2"/>
    <property type="molecule type" value="Genomic_DNA"/>
</dbReference>
<dbReference type="InterPro" id="IPR045864">
    <property type="entry name" value="aa-tRNA-synth_II/BPL/LPL"/>
</dbReference>
<evidence type="ECO:0000256" key="7">
    <source>
        <dbReference type="PIRSR" id="PIRSR016262-2"/>
    </source>
</evidence>
<comment type="similarity">
    <text evidence="2 5">Belongs to the LipB family.</text>
</comment>
<evidence type="ECO:0000256" key="4">
    <source>
        <dbReference type="ARBA" id="ARBA00023315"/>
    </source>
</evidence>
<dbReference type="STRING" id="284592.Q6BHT9"/>
<evidence type="ECO:0000256" key="6">
    <source>
        <dbReference type="PIRSR" id="PIRSR016262-1"/>
    </source>
</evidence>
<protein>
    <recommendedName>
        <fullName evidence="5">Octanoyltransferase</fullName>
        <ecNumber evidence="5">2.3.1.181</ecNumber>
    </recommendedName>
</protein>
<keyword evidence="4 5" id="KW-0012">Acyltransferase</keyword>
<evidence type="ECO:0000256" key="8">
    <source>
        <dbReference type="PIRSR" id="PIRSR016262-3"/>
    </source>
</evidence>
<dbReference type="eggNOG" id="KOG0325">
    <property type="taxonomic scope" value="Eukaryota"/>
</dbReference>
<comment type="catalytic activity">
    <reaction evidence="5">
        <text>octanoyl-[ACP] + L-lysyl-[protein] = N(6)-octanoyl-L-lysyl-[protein] + holo-[ACP] + H(+)</text>
        <dbReference type="Rhea" id="RHEA:17665"/>
        <dbReference type="Rhea" id="RHEA-COMP:9636"/>
        <dbReference type="Rhea" id="RHEA-COMP:9685"/>
        <dbReference type="Rhea" id="RHEA-COMP:9752"/>
        <dbReference type="Rhea" id="RHEA-COMP:9928"/>
        <dbReference type="ChEBI" id="CHEBI:15378"/>
        <dbReference type="ChEBI" id="CHEBI:29969"/>
        <dbReference type="ChEBI" id="CHEBI:64479"/>
        <dbReference type="ChEBI" id="CHEBI:78463"/>
        <dbReference type="ChEBI" id="CHEBI:78809"/>
        <dbReference type="EC" id="2.3.1.181"/>
    </reaction>
</comment>
<organism evidence="11 12">
    <name type="scientific">Debaryomyces hansenii (strain ATCC 36239 / CBS 767 / BCRC 21394 / JCM 1990 / NBRC 0083 / IGC 2968)</name>
    <name type="common">Yeast</name>
    <name type="synonym">Torulaspora hansenii</name>
    <dbReference type="NCBI Taxonomy" id="284592"/>
    <lineage>
        <taxon>Eukaryota</taxon>
        <taxon>Fungi</taxon>
        <taxon>Dikarya</taxon>
        <taxon>Ascomycota</taxon>
        <taxon>Saccharomycotina</taxon>
        <taxon>Pichiomycetes</taxon>
        <taxon>Debaryomycetaceae</taxon>
        <taxon>Debaryomyces</taxon>
    </lineage>
</organism>
<dbReference type="InterPro" id="IPR000544">
    <property type="entry name" value="Octanoyltransferase"/>
</dbReference>
<keyword evidence="9" id="KW-0175">Coiled coil</keyword>
<dbReference type="PANTHER" id="PTHR10993:SF7">
    <property type="entry name" value="LIPOYLTRANSFERASE 2, MITOCHONDRIAL-RELATED"/>
    <property type="match status" value="1"/>
</dbReference>
<accession>Q6BHT9</accession>
<dbReference type="Proteomes" id="UP000000599">
    <property type="component" value="Chromosome G"/>
</dbReference>
<feature type="binding site" evidence="7">
    <location>
        <begin position="215"/>
        <end position="217"/>
    </location>
    <ligand>
        <name>substrate</name>
    </ligand>
</feature>
<dbReference type="GeneID" id="2905156"/>
<feature type="coiled-coil region" evidence="9">
    <location>
        <begin position="56"/>
        <end position="90"/>
    </location>
</feature>
<dbReference type="KEGG" id="dha:DEHA2G15862g"/>
<evidence type="ECO:0000313" key="12">
    <source>
        <dbReference type="Proteomes" id="UP000000599"/>
    </source>
</evidence>
<feature type="binding site" evidence="7">
    <location>
        <begin position="144"/>
        <end position="151"/>
    </location>
    <ligand>
        <name>substrate</name>
    </ligand>
</feature>
<proteinExistence type="inferred from homology"/>
<feature type="binding site" evidence="7">
    <location>
        <begin position="228"/>
        <end position="230"/>
    </location>
    <ligand>
        <name>substrate</name>
    </ligand>
</feature>
<dbReference type="PROSITE" id="PS01313">
    <property type="entry name" value="LIPB"/>
    <property type="match status" value="1"/>
</dbReference>
<dbReference type="OMA" id="FEMCGLP"/>
<feature type="site" description="Lowers pKa of active site Cys" evidence="8">
    <location>
        <position position="212"/>
    </location>
</feature>
<keyword evidence="12" id="KW-1185">Reference proteome</keyword>
<evidence type="ECO:0000256" key="9">
    <source>
        <dbReference type="SAM" id="Coils"/>
    </source>
</evidence>
<dbReference type="GO" id="GO:0016874">
    <property type="term" value="F:ligase activity"/>
    <property type="evidence" value="ECO:0007669"/>
    <property type="project" value="EnsemblFungi"/>
</dbReference>
<dbReference type="GO" id="GO:0009249">
    <property type="term" value="P:protein lipoylation"/>
    <property type="evidence" value="ECO:0007669"/>
    <property type="project" value="EnsemblFungi"/>
</dbReference>
<dbReference type="Gene3D" id="3.30.930.10">
    <property type="entry name" value="Bira Bifunctional Protein, Domain 2"/>
    <property type="match status" value="1"/>
</dbReference>
<dbReference type="EC" id="2.3.1.181" evidence="5"/>
<reference evidence="11 12" key="1">
    <citation type="journal article" date="2004" name="Nature">
        <title>Genome evolution in yeasts.</title>
        <authorList>
            <consortium name="Genolevures"/>
            <person name="Dujon B."/>
            <person name="Sherman D."/>
            <person name="Fischer G."/>
            <person name="Durrens P."/>
            <person name="Casaregola S."/>
            <person name="Lafontaine I."/>
            <person name="de Montigny J."/>
            <person name="Marck C."/>
            <person name="Neuveglise C."/>
            <person name="Talla E."/>
            <person name="Goffard N."/>
            <person name="Frangeul L."/>
            <person name="Aigle M."/>
            <person name="Anthouard V."/>
            <person name="Babour A."/>
            <person name="Barbe V."/>
            <person name="Barnay S."/>
            <person name="Blanchin S."/>
            <person name="Beckerich J.M."/>
            <person name="Beyne E."/>
            <person name="Bleykasten C."/>
            <person name="Boisrame A."/>
            <person name="Boyer J."/>
            <person name="Cattolico L."/>
            <person name="Confanioleri F."/>
            <person name="de Daruvar A."/>
            <person name="Despons L."/>
            <person name="Fabre E."/>
            <person name="Fairhead C."/>
            <person name="Ferry-Dumazet H."/>
            <person name="Groppi A."/>
            <person name="Hantraye F."/>
            <person name="Hennequin C."/>
            <person name="Jauniaux N."/>
            <person name="Joyet P."/>
            <person name="Kachouri R."/>
            <person name="Kerrest A."/>
            <person name="Koszul R."/>
            <person name="Lemaire M."/>
            <person name="Lesur I."/>
            <person name="Ma L."/>
            <person name="Muller H."/>
            <person name="Nicaud J.M."/>
            <person name="Nikolski M."/>
            <person name="Oztas S."/>
            <person name="Ozier-Kalogeropoulos O."/>
            <person name="Pellenz S."/>
            <person name="Potier S."/>
            <person name="Richard G.F."/>
            <person name="Straub M.L."/>
            <person name="Suleau A."/>
            <person name="Swennene D."/>
            <person name="Tekaia F."/>
            <person name="Wesolowski-Louvel M."/>
            <person name="Westhof E."/>
            <person name="Wirth B."/>
            <person name="Zeniou-Meyer M."/>
            <person name="Zivanovic I."/>
            <person name="Bolotin-Fukuhara M."/>
            <person name="Thierry A."/>
            <person name="Bouchier C."/>
            <person name="Caudron B."/>
            <person name="Scarpelli C."/>
            <person name="Gaillardin C."/>
            <person name="Weissenbach J."/>
            <person name="Wincker P."/>
            <person name="Souciet J.L."/>
        </authorList>
    </citation>
    <scope>NUCLEOTIDE SEQUENCE [LARGE SCALE GENOMIC DNA]</scope>
    <source>
        <strain evidence="12">ATCC 36239 / CBS 767 / BCRC 21394 / JCM 1990 / NBRC 0083 / IGC 2968</strain>
    </source>
</reference>
<feature type="domain" description="BPL/LPL catalytic" evidence="10">
    <location>
        <begin position="98"/>
        <end position="286"/>
    </location>
</feature>
<dbReference type="AlphaFoldDB" id="Q6BHT9"/>
<dbReference type="PANTHER" id="PTHR10993">
    <property type="entry name" value="OCTANOYLTRANSFERASE"/>
    <property type="match status" value="1"/>
</dbReference>
<dbReference type="InterPro" id="IPR004143">
    <property type="entry name" value="BPL_LPL_catalytic"/>
</dbReference>
<dbReference type="OrthoDB" id="19908at2759"/>
<gene>
    <name evidence="11" type="ordered locus">DEHA2G15862g</name>
</gene>
<dbReference type="PROSITE" id="PS51733">
    <property type="entry name" value="BPL_LPL_CATALYTIC"/>
    <property type="match status" value="1"/>
</dbReference>
<dbReference type="HOGENOM" id="CLU_035168_0_1_1"/>
<evidence type="ECO:0000256" key="3">
    <source>
        <dbReference type="ARBA" id="ARBA00022679"/>
    </source>
</evidence>
<dbReference type="InParanoid" id="Q6BHT9"/>
<dbReference type="FunCoup" id="Q6BHT9">
    <property type="interactions" value="440"/>
</dbReference>
<comment type="pathway">
    <text evidence="1 5">Protein modification; protein lipoylation via endogenous pathway; protein N(6)-(lipoyl)lysine from octanoyl-[acyl-carrier-protein]: step 1/2.</text>
</comment>
<feature type="active site" description="Acyl-thioester intermediate" evidence="6">
    <location>
        <position position="246"/>
    </location>
</feature>
<evidence type="ECO:0000259" key="10">
    <source>
        <dbReference type="PROSITE" id="PS51733"/>
    </source>
</evidence>
<dbReference type="GO" id="GO:0033819">
    <property type="term" value="F:lipoyl(octanoyl) transferase activity"/>
    <property type="evidence" value="ECO:0007669"/>
    <property type="project" value="UniProtKB-EC"/>
</dbReference>
<evidence type="ECO:0000256" key="1">
    <source>
        <dbReference type="ARBA" id="ARBA00004821"/>
    </source>
</evidence>
<evidence type="ECO:0000256" key="5">
    <source>
        <dbReference type="PIRNR" id="PIRNR016262"/>
    </source>
</evidence>
<comment type="function">
    <text evidence="5">Catalyzes the transfer of endogenously produced octanoic acid from octanoyl-acyl-carrier-protein onto the lipoyl domains of lipoate-dependent enzymes. Lipoyl-ACP can also act as a substrate although octanoyl-ACP is likely to be the physiological substrate.</text>
</comment>
<name>Q6BHT9_DEBHA</name>
<keyword evidence="3 5" id="KW-0808">Transferase</keyword>
<dbReference type="RefSeq" id="XP_462232.2">
    <property type="nucleotide sequence ID" value="XM_462232.1"/>
</dbReference>
<evidence type="ECO:0000313" key="11">
    <source>
        <dbReference type="EMBL" id="CAG90728.2"/>
    </source>
</evidence>
<dbReference type="UniPathway" id="UPA00538">
    <property type="reaction ID" value="UER00592"/>
</dbReference>
<evidence type="ECO:0000256" key="2">
    <source>
        <dbReference type="ARBA" id="ARBA00007907"/>
    </source>
</evidence>
<dbReference type="SUPFAM" id="SSF55681">
    <property type="entry name" value="Class II aaRS and biotin synthetases"/>
    <property type="match status" value="1"/>
</dbReference>
<dbReference type="PIRSF" id="PIRSF016262">
    <property type="entry name" value="LPLase"/>
    <property type="match status" value="1"/>
</dbReference>